<feature type="compositionally biased region" description="Acidic residues" evidence="3">
    <location>
        <begin position="112"/>
        <end position="125"/>
    </location>
</feature>
<evidence type="ECO:0000256" key="3">
    <source>
        <dbReference type="SAM" id="MobiDB-lite"/>
    </source>
</evidence>
<dbReference type="Pfam" id="PF23598">
    <property type="entry name" value="LRR_14"/>
    <property type="match status" value="1"/>
</dbReference>
<keyword evidence="1" id="KW-0677">Repeat</keyword>
<evidence type="ECO:0000259" key="4">
    <source>
        <dbReference type="PROSITE" id="PS50089"/>
    </source>
</evidence>
<feature type="compositionally biased region" description="Polar residues" evidence="3">
    <location>
        <begin position="1278"/>
        <end position="1289"/>
    </location>
</feature>
<dbReference type="GO" id="GO:0008270">
    <property type="term" value="F:zinc ion binding"/>
    <property type="evidence" value="ECO:0007669"/>
    <property type="project" value="UniProtKB-KW"/>
</dbReference>
<evidence type="ECO:0000256" key="2">
    <source>
        <dbReference type="PROSITE-ProRule" id="PRU00175"/>
    </source>
</evidence>
<proteinExistence type="predicted"/>
<protein>
    <recommendedName>
        <fullName evidence="4">RING-type domain-containing protein</fullName>
    </recommendedName>
</protein>
<accession>F9WSV4</accession>
<evidence type="ECO:0000313" key="5">
    <source>
        <dbReference type="EMBL" id="CCD20643.1"/>
    </source>
</evidence>
<feature type="compositionally biased region" description="Basic and acidic residues" evidence="3">
    <location>
        <begin position="140"/>
        <end position="152"/>
    </location>
</feature>
<feature type="region of interest" description="Disordered" evidence="3">
    <location>
        <begin position="1213"/>
        <end position="1289"/>
    </location>
</feature>
<dbReference type="PROSITE" id="PS50089">
    <property type="entry name" value="ZF_RING_2"/>
    <property type="match status" value="1"/>
</dbReference>
<dbReference type="SUPFAM" id="SSF52058">
    <property type="entry name" value="L domain-like"/>
    <property type="match status" value="1"/>
</dbReference>
<dbReference type="InterPro" id="IPR001841">
    <property type="entry name" value="Znf_RING"/>
</dbReference>
<dbReference type="PANTHER" id="PTHR13318:SF95">
    <property type="entry name" value="F-BOX PROTEIN YLR352W"/>
    <property type="match status" value="1"/>
</dbReference>
<dbReference type="GO" id="GO:0031146">
    <property type="term" value="P:SCF-dependent proteasomal ubiquitin-dependent protein catabolic process"/>
    <property type="evidence" value="ECO:0007669"/>
    <property type="project" value="TreeGrafter"/>
</dbReference>
<gene>
    <name evidence="5" type="ORF">TvY486_0035020</name>
</gene>
<dbReference type="PANTHER" id="PTHR13318">
    <property type="entry name" value="PARTNER OF PAIRED, ISOFORM B-RELATED"/>
    <property type="match status" value="1"/>
</dbReference>
<dbReference type="InterPro" id="IPR006553">
    <property type="entry name" value="Leu-rich_rpt_Cys-con_subtyp"/>
</dbReference>
<keyword evidence="6" id="KW-1185">Reference proteome</keyword>
<dbReference type="InterPro" id="IPR013083">
    <property type="entry name" value="Znf_RING/FYVE/PHD"/>
</dbReference>
<reference evidence="5 6" key="1">
    <citation type="journal article" date="2012" name="Proc. Natl. Acad. Sci. U.S.A.">
        <title>Antigenic diversity is generated by distinct evolutionary mechanisms in African trypanosome species.</title>
        <authorList>
            <person name="Jackson A.P."/>
            <person name="Berry A."/>
            <person name="Aslett M."/>
            <person name="Allison H.C."/>
            <person name="Burton P."/>
            <person name="Vavrova-Anderson J."/>
            <person name="Brown R."/>
            <person name="Browne H."/>
            <person name="Corton N."/>
            <person name="Hauser H."/>
            <person name="Gamble J."/>
            <person name="Gilderthorp R."/>
            <person name="Marcello L."/>
            <person name="McQuillan J."/>
            <person name="Otto T.D."/>
            <person name="Quail M.A."/>
            <person name="Sanders M.J."/>
            <person name="van Tonder A."/>
            <person name="Ginger M.L."/>
            <person name="Field M.C."/>
            <person name="Barry J.D."/>
            <person name="Hertz-Fowler C."/>
            <person name="Berriman M."/>
        </authorList>
    </citation>
    <scope>NUCLEOTIDE SEQUENCE</scope>
    <source>
        <strain evidence="5 6">Y486</strain>
    </source>
</reference>
<feature type="region of interest" description="Disordered" evidence="3">
    <location>
        <begin position="105"/>
        <end position="176"/>
    </location>
</feature>
<evidence type="ECO:0000256" key="1">
    <source>
        <dbReference type="ARBA" id="ARBA00022737"/>
    </source>
</evidence>
<feature type="compositionally biased region" description="Acidic residues" evidence="3">
    <location>
        <begin position="153"/>
        <end position="173"/>
    </location>
</feature>
<keyword evidence="2" id="KW-0863">Zinc-finger</keyword>
<dbReference type="SMART" id="SM00367">
    <property type="entry name" value="LRR_CC"/>
    <property type="match status" value="7"/>
</dbReference>
<dbReference type="SUPFAM" id="SSF52047">
    <property type="entry name" value="RNI-like"/>
    <property type="match status" value="2"/>
</dbReference>
<feature type="domain" description="RING-type" evidence="4">
    <location>
        <begin position="5"/>
        <end position="40"/>
    </location>
</feature>
<dbReference type="InterPro" id="IPR032675">
    <property type="entry name" value="LRR_dom_sf"/>
</dbReference>
<keyword evidence="2" id="KW-0479">Metal-binding</keyword>
<name>F9WSV4_TRYVY</name>
<dbReference type="VEuPathDB" id="TriTrypDB:TvY486_0035020"/>
<dbReference type="Gene3D" id="3.30.40.10">
    <property type="entry name" value="Zinc/RING finger domain, C3HC4 (zinc finger)"/>
    <property type="match status" value="1"/>
</dbReference>
<dbReference type="Proteomes" id="UP000009027">
    <property type="component" value="Unassembled WGS sequence"/>
</dbReference>
<feature type="region of interest" description="Disordered" evidence="3">
    <location>
        <begin position="50"/>
        <end position="74"/>
    </location>
</feature>
<feature type="compositionally biased region" description="Basic residues" evidence="3">
    <location>
        <begin position="1236"/>
        <end position="1274"/>
    </location>
</feature>
<organism evidence="5 6">
    <name type="scientific">Trypanosoma vivax (strain Y486)</name>
    <dbReference type="NCBI Taxonomy" id="1055687"/>
    <lineage>
        <taxon>Eukaryota</taxon>
        <taxon>Discoba</taxon>
        <taxon>Euglenozoa</taxon>
        <taxon>Kinetoplastea</taxon>
        <taxon>Metakinetoplastina</taxon>
        <taxon>Trypanosomatida</taxon>
        <taxon>Trypanosomatidae</taxon>
        <taxon>Trypanosoma</taxon>
        <taxon>Duttonella</taxon>
    </lineage>
</organism>
<evidence type="ECO:0000313" key="6">
    <source>
        <dbReference type="Proteomes" id="UP000009027"/>
    </source>
</evidence>
<sequence length="1289" mass="143524">MDVSCSICTEPNDLVEMECGHLCCASCMKHSFQNKCELCSGVPVPREGVPNNTQGSQHPDARGETAAGCAGRVRADPLRSDQAGCYSEPAGTTENDLQEVNAWAEAVTSDSESTEETSDDVEETGSQESHSDTETSSSTHSEEGSDGMRYDTSDEEMESGEESDESDESEEPVDSFSREIKAEDASGAPVGGGVSHNLTEGPEEVITHMTVGEGCAFLQLSAAPVQQLCDLVSLTLNKVTLEDKDFSLLQNCKRLTELFLEECWGEKGVPIFLQDLTSLKKLHLHVRSDIRVLSNSNLPRSIEELSLRFMDDLEEITLRYFRALRAVTGLGLLKKLRAVDFSHTAVNDACLRELGMASGLSELRLEGCPCITDLSSLSGSPVLKTLVLGGDKNSVGGVCGVTQMYSSLESIDVRYSRDAERFTRRISDRYGERSSYRCGCKNIRNITPLGSIGRLEVLDLCGCTNIAHGWQRLPQLNYLRELRVGGAGINNKFIQMLGAHGRLRVLVLEYCNNITDISPLGYIRGLEVLGICECTSVKGGWSCLARLCMLKQFHLRDSSAGDDALEYITACQQLQALVLHRCSSITDISPLSDLQSLVSLDIRECMNIVEGWNCFMRLRMLKMLHLLEARVSNDSLRSLAACTQLQVLVLHRCNNITDTSLLGSLQYLQVLDVRECSGISQGCAYLNNLPYLRAMQLRGLVMNGSFVHRLANQRHIRVLMLQPCVFISDISPLWHLRELEVLSLCHCGRIERGWDALGGLEKLKDLYILKGPFGNDFLRALQRNTHLRSLALYSCPGISDISSLGDVSGLEMLDIDNCAAIRDGWYGLGKLKGLEELYLRQVRLPRSLASVLRSCENLRVLEIFACNPVVSVSALGTINGLEVLVIDKCNASATELNSLLQLKCLVALHLSEAILSCSFLHGLRSCVHLQSVRFDRCKVEKGAVFRSHHGLSVLDFTSLGKKRVNALSFFSQVKPSEFRLQIKSLNKAFLCTLKLNTHLRTLMLYQCYFTNVSPLGDIKTLEVLDLDGCSRIRSGLTDLHKLVGLKTLRLASRGVCDSFLDGLAKLKHLRSLSLIGCRITDVSELGRIHWLEALDLSYCTKINKGWKCIGEIKSLKELTLRGCRIYYPLFYALNGSDTLRKLSLKYCKGLTDVYPLGAIHMLEDLDIRYCNGIEKGWHGLLELKRLKELWVNGVGVDDVILRKLQTDGNVIIHTGASSEQRGGERKHRGRQDAKKNKGTGKKKMSRKERKKKRKRRQKNREKMERRKQKRAKNKKQMESQTRQANQKSG</sequence>
<dbReference type="GO" id="GO:0019005">
    <property type="term" value="C:SCF ubiquitin ligase complex"/>
    <property type="evidence" value="ECO:0007669"/>
    <property type="project" value="TreeGrafter"/>
</dbReference>
<dbReference type="EMBL" id="CAEX01006035">
    <property type="protein sequence ID" value="CCD20643.1"/>
    <property type="molecule type" value="Genomic_DNA"/>
</dbReference>
<dbReference type="Gene3D" id="3.80.10.10">
    <property type="entry name" value="Ribonuclease Inhibitor"/>
    <property type="match status" value="6"/>
</dbReference>
<dbReference type="InterPro" id="IPR055414">
    <property type="entry name" value="LRR_R13L4/SHOC2-like"/>
</dbReference>
<keyword evidence="2" id="KW-0862">Zinc</keyword>